<keyword evidence="1" id="KW-0472">Membrane</keyword>
<dbReference type="EMBL" id="BSYO01000027">
    <property type="protein sequence ID" value="GMH24157.1"/>
    <property type="molecule type" value="Genomic_DNA"/>
</dbReference>
<organism evidence="2 3">
    <name type="scientific">Nepenthes gracilis</name>
    <name type="common">Slender pitcher plant</name>
    <dbReference type="NCBI Taxonomy" id="150966"/>
    <lineage>
        <taxon>Eukaryota</taxon>
        <taxon>Viridiplantae</taxon>
        <taxon>Streptophyta</taxon>
        <taxon>Embryophyta</taxon>
        <taxon>Tracheophyta</taxon>
        <taxon>Spermatophyta</taxon>
        <taxon>Magnoliopsida</taxon>
        <taxon>eudicotyledons</taxon>
        <taxon>Gunneridae</taxon>
        <taxon>Pentapetalae</taxon>
        <taxon>Caryophyllales</taxon>
        <taxon>Nepenthaceae</taxon>
        <taxon>Nepenthes</taxon>
    </lineage>
</organism>
<accession>A0AAD3T7H1</accession>
<evidence type="ECO:0000313" key="3">
    <source>
        <dbReference type="Proteomes" id="UP001279734"/>
    </source>
</evidence>
<gene>
    <name evidence="2" type="ORF">Nepgr_026000</name>
</gene>
<protein>
    <submittedName>
        <fullName evidence="2">Uncharacterized protein</fullName>
    </submittedName>
</protein>
<reference evidence="2" key="1">
    <citation type="submission" date="2023-05" db="EMBL/GenBank/DDBJ databases">
        <title>Nepenthes gracilis genome sequencing.</title>
        <authorList>
            <person name="Fukushima K."/>
        </authorList>
    </citation>
    <scope>NUCLEOTIDE SEQUENCE</scope>
    <source>
        <strain evidence="2">SING2019-196</strain>
    </source>
</reference>
<dbReference type="Proteomes" id="UP001279734">
    <property type="component" value="Unassembled WGS sequence"/>
</dbReference>
<keyword evidence="1" id="KW-0812">Transmembrane</keyword>
<keyword evidence="3" id="KW-1185">Reference proteome</keyword>
<name>A0AAD3T7H1_NEPGR</name>
<feature type="transmembrane region" description="Helical" evidence="1">
    <location>
        <begin position="12"/>
        <end position="31"/>
    </location>
</feature>
<feature type="transmembrane region" description="Helical" evidence="1">
    <location>
        <begin position="109"/>
        <end position="134"/>
    </location>
</feature>
<evidence type="ECO:0000313" key="2">
    <source>
        <dbReference type="EMBL" id="GMH24157.1"/>
    </source>
</evidence>
<keyword evidence="1" id="KW-1133">Transmembrane helix</keyword>
<comment type="caution">
    <text evidence="2">The sequence shown here is derived from an EMBL/GenBank/DDBJ whole genome shotgun (WGS) entry which is preliminary data.</text>
</comment>
<sequence>MLVVCVAVGGYGPVLLNIGFFGLCCPGAFGLVHICHKRWTIDRPCSADGRLHDGLCGMFIMWVLFPFGRAAECVVVYCMAHGYSAARWLLQLVYRVLPLKTKSAAVADAIIKAVCECTCLLLCFDVFLLIYASLAGRVGMNQS</sequence>
<proteinExistence type="predicted"/>
<dbReference type="AlphaFoldDB" id="A0AAD3T7H1"/>
<evidence type="ECO:0000256" key="1">
    <source>
        <dbReference type="SAM" id="Phobius"/>
    </source>
</evidence>